<dbReference type="GO" id="GO:0004523">
    <property type="term" value="F:RNA-DNA hybrid ribonuclease activity"/>
    <property type="evidence" value="ECO:0007669"/>
    <property type="project" value="UniProtKB-EC"/>
</dbReference>
<name>A0ABC9YJQ0_GRUJA</name>
<evidence type="ECO:0000259" key="3">
    <source>
        <dbReference type="PROSITE" id="PS50878"/>
    </source>
</evidence>
<dbReference type="PANTHER" id="PTHR33064:SF29">
    <property type="entry name" value="PEPTIDASE A2 DOMAIN-CONTAINING PROTEIN-RELATED"/>
    <property type="match status" value="1"/>
</dbReference>
<dbReference type="InterPro" id="IPR043502">
    <property type="entry name" value="DNA/RNA_pol_sf"/>
</dbReference>
<keyword evidence="5" id="KW-1185">Reference proteome</keyword>
<evidence type="ECO:0000313" key="5">
    <source>
        <dbReference type="Proteomes" id="UP001623348"/>
    </source>
</evidence>
<dbReference type="EMBL" id="BAAFJT010000349">
    <property type="protein sequence ID" value="GAB0210126.1"/>
    <property type="molecule type" value="Genomic_DNA"/>
</dbReference>
<dbReference type="InterPro" id="IPR043128">
    <property type="entry name" value="Rev_trsase/Diguanyl_cyclase"/>
</dbReference>
<proteinExistence type="inferred from homology"/>
<feature type="domain" description="Reverse transcriptase" evidence="3">
    <location>
        <begin position="25"/>
        <end position="203"/>
    </location>
</feature>
<evidence type="ECO:0000256" key="2">
    <source>
        <dbReference type="ARBA" id="ARBA00012180"/>
    </source>
</evidence>
<dbReference type="SUPFAM" id="SSF56672">
    <property type="entry name" value="DNA/RNA polymerases"/>
    <property type="match status" value="1"/>
</dbReference>
<dbReference type="PANTHER" id="PTHR33064">
    <property type="entry name" value="POL PROTEIN"/>
    <property type="match status" value="1"/>
</dbReference>
<dbReference type="InterPro" id="IPR051320">
    <property type="entry name" value="Viral_Replic_Matur_Polypro"/>
</dbReference>
<protein>
    <recommendedName>
        <fullName evidence="2">ribonuclease H</fullName>
        <ecNumber evidence="2">3.1.26.4</ecNumber>
    </recommendedName>
</protein>
<accession>A0ABC9YJQ0</accession>
<reference evidence="4 5" key="1">
    <citation type="submission" date="2024-06" db="EMBL/GenBank/DDBJ databases">
        <title>The draft genome of Grus japonensis, version 3.</title>
        <authorList>
            <person name="Nabeshima K."/>
            <person name="Suzuki S."/>
            <person name="Onuma M."/>
        </authorList>
    </citation>
    <scope>NUCLEOTIDE SEQUENCE [LARGE SCALE GENOMIC DNA]</scope>
    <source>
        <strain evidence="4 5">451A</strain>
    </source>
</reference>
<comment type="similarity">
    <text evidence="1">Belongs to the beta type-B retroviral polymerase family. HERV class-II K(HML-2) pol subfamily.</text>
</comment>
<evidence type="ECO:0000313" key="4">
    <source>
        <dbReference type="EMBL" id="GAB0210126.1"/>
    </source>
</evidence>
<dbReference type="Gene3D" id="3.10.10.10">
    <property type="entry name" value="HIV Type 1 Reverse Transcriptase, subunit A, domain 1"/>
    <property type="match status" value="1"/>
</dbReference>
<evidence type="ECO:0000256" key="1">
    <source>
        <dbReference type="ARBA" id="ARBA00010879"/>
    </source>
</evidence>
<dbReference type="Pfam" id="PF00078">
    <property type="entry name" value="RVT_1"/>
    <property type="match status" value="1"/>
</dbReference>
<organism evidence="4 5">
    <name type="scientific">Grus japonensis</name>
    <name type="common">Japanese crane</name>
    <name type="synonym">Red-crowned crane</name>
    <dbReference type="NCBI Taxonomy" id="30415"/>
    <lineage>
        <taxon>Eukaryota</taxon>
        <taxon>Metazoa</taxon>
        <taxon>Chordata</taxon>
        <taxon>Craniata</taxon>
        <taxon>Vertebrata</taxon>
        <taxon>Euteleostomi</taxon>
        <taxon>Archelosauria</taxon>
        <taxon>Archosauria</taxon>
        <taxon>Dinosauria</taxon>
        <taxon>Saurischia</taxon>
        <taxon>Theropoda</taxon>
        <taxon>Coelurosauria</taxon>
        <taxon>Aves</taxon>
        <taxon>Neognathae</taxon>
        <taxon>Neoaves</taxon>
        <taxon>Gruiformes</taxon>
        <taxon>Gruidae</taxon>
        <taxon>Grus</taxon>
    </lineage>
</organism>
<dbReference type="EC" id="3.1.26.4" evidence="2"/>
<dbReference type="Gene3D" id="3.30.70.270">
    <property type="match status" value="1"/>
</dbReference>
<sequence>MVHRRQYHTNRDSLVPIYQLIRQLESQGVISRTHSPFNSPLWPVRKSNGEWRLTVDYRGLNEVTPPMSAAVPDMLELQYELESKAAKWYATMDIANAFFSISLGADWRPQFAFSWRGVQYTWNRLPQGWKHLPTICHGLIQSALEQGEAPEHLQYIGEIIIWVQTLEDVFEKGKKIAQILLKDSFTINQFMPKSMDLQRKSTS</sequence>
<comment type="caution">
    <text evidence="4">The sequence shown here is derived from an EMBL/GenBank/DDBJ whole genome shotgun (WGS) entry which is preliminary data.</text>
</comment>
<dbReference type="InterPro" id="IPR000477">
    <property type="entry name" value="RT_dom"/>
</dbReference>
<gene>
    <name evidence="4" type="ORF">GRJ2_003478400</name>
</gene>
<dbReference type="AlphaFoldDB" id="A0ABC9YJQ0"/>
<dbReference type="PROSITE" id="PS50878">
    <property type="entry name" value="RT_POL"/>
    <property type="match status" value="1"/>
</dbReference>
<dbReference type="Proteomes" id="UP001623348">
    <property type="component" value="Unassembled WGS sequence"/>
</dbReference>